<proteinExistence type="predicted"/>
<sequence>MKITFLLALMGITFSLKAQNIFPYKLDNCITNVFCLDCGDEKADVKPEAFKVLIDNLNKNERLS</sequence>
<name>A0A110B1V6_9SPHI</name>
<keyword evidence="2" id="KW-1185">Reference proteome</keyword>
<protein>
    <submittedName>
        <fullName evidence="1">Uncharacterized protein</fullName>
    </submittedName>
</protein>
<dbReference type="RefSeq" id="WP_096350601.1">
    <property type="nucleotide sequence ID" value="NZ_AP017313.1"/>
</dbReference>
<dbReference type="KEGG" id="mgot:MgSA37_01364"/>
<gene>
    <name evidence="1" type="ORF">MgSA37_01364</name>
</gene>
<dbReference type="AlphaFoldDB" id="A0A110B1V6"/>
<evidence type="ECO:0000313" key="1">
    <source>
        <dbReference type="EMBL" id="BAU53197.1"/>
    </source>
</evidence>
<reference evidence="1 2" key="1">
    <citation type="submission" date="2015-12" db="EMBL/GenBank/DDBJ databases">
        <title>Genome sequence of Mucilaginibacter gotjawali.</title>
        <authorList>
            <person name="Lee J.S."/>
            <person name="Lee K.C."/>
            <person name="Kim K.K."/>
            <person name="Lee B.W."/>
        </authorList>
    </citation>
    <scope>NUCLEOTIDE SEQUENCE [LARGE SCALE GENOMIC DNA]</scope>
    <source>
        <strain evidence="1 2">SA3-7</strain>
    </source>
</reference>
<dbReference type="OrthoDB" id="799853at2"/>
<organism evidence="1 2">
    <name type="scientific">Mucilaginibacter gotjawali</name>
    <dbReference type="NCBI Taxonomy" id="1550579"/>
    <lineage>
        <taxon>Bacteria</taxon>
        <taxon>Pseudomonadati</taxon>
        <taxon>Bacteroidota</taxon>
        <taxon>Sphingobacteriia</taxon>
        <taxon>Sphingobacteriales</taxon>
        <taxon>Sphingobacteriaceae</taxon>
        <taxon>Mucilaginibacter</taxon>
    </lineage>
</organism>
<dbReference type="EMBL" id="AP017313">
    <property type="protein sequence ID" value="BAU53197.1"/>
    <property type="molecule type" value="Genomic_DNA"/>
</dbReference>
<dbReference type="Proteomes" id="UP000218263">
    <property type="component" value="Chromosome"/>
</dbReference>
<evidence type="ECO:0000313" key="2">
    <source>
        <dbReference type="Proteomes" id="UP000218263"/>
    </source>
</evidence>
<accession>A0A110B1V6</accession>